<evidence type="ECO:0000256" key="3">
    <source>
        <dbReference type="ARBA" id="ARBA00022748"/>
    </source>
</evidence>
<comment type="caution">
    <text evidence="8">The sequence shown here is derived from an EMBL/GenBank/DDBJ whole genome shotgun (WGS) entry which is preliminary data.</text>
</comment>
<dbReference type="InterPro" id="IPR002541">
    <property type="entry name" value="Cyt_c_assembly"/>
</dbReference>
<dbReference type="PANTHER" id="PTHR30071">
    <property type="entry name" value="HEME EXPORTER PROTEIN C"/>
    <property type="match status" value="1"/>
</dbReference>
<feature type="transmembrane region" description="Helical" evidence="6">
    <location>
        <begin position="188"/>
        <end position="212"/>
    </location>
</feature>
<protein>
    <submittedName>
        <fullName evidence="8">C-type cytochrome biogenesis protein CcsB</fullName>
    </submittedName>
</protein>
<evidence type="ECO:0000256" key="5">
    <source>
        <dbReference type="ARBA" id="ARBA00023136"/>
    </source>
</evidence>
<feature type="domain" description="Cytochrome c assembly protein" evidence="7">
    <location>
        <begin position="67"/>
        <end position="267"/>
    </location>
</feature>
<dbReference type="GO" id="GO:0005886">
    <property type="term" value="C:plasma membrane"/>
    <property type="evidence" value="ECO:0007669"/>
    <property type="project" value="TreeGrafter"/>
</dbReference>
<dbReference type="NCBIfam" id="TIGR03144">
    <property type="entry name" value="cytochr_II_ccsB"/>
    <property type="match status" value="1"/>
</dbReference>
<dbReference type="GO" id="GO:0017004">
    <property type="term" value="P:cytochrome complex assembly"/>
    <property type="evidence" value="ECO:0007669"/>
    <property type="project" value="UniProtKB-KW"/>
</dbReference>
<evidence type="ECO:0000259" key="7">
    <source>
        <dbReference type="Pfam" id="PF01578"/>
    </source>
</evidence>
<dbReference type="InterPro" id="IPR017562">
    <property type="entry name" value="Cyt_c_biogenesis_CcsA"/>
</dbReference>
<feature type="transmembrane region" description="Helical" evidence="6">
    <location>
        <begin position="218"/>
        <end position="236"/>
    </location>
</feature>
<evidence type="ECO:0000256" key="1">
    <source>
        <dbReference type="ARBA" id="ARBA00004141"/>
    </source>
</evidence>
<feature type="transmembrane region" description="Helical" evidence="6">
    <location>
        <begin position="62"/>
        <end position="83"/>
    </location>
</feature>
<dbReference type="Pfam" id="PF01578">
    <property type="entry name" value="Cytochrom_C_asm"/>
    <property type="match status" value="1"/>
</dbReference>
<feature type="transmembrane region" description="Helical" evidence="6">
    <location>
        <begin position="34"/>
        <end position="56"/>
    </location>
</feature>
<reference evidence="8" key="1">
    <citation type="submission" date="2020-07" db="EMBL/GenBank/DDBJ databases">
        <title>Huge and variable diversity of episymbiotic CPR bacteria and DPANN archaea in groundwater ecosystems.</title>
        <authorList>
            <person name="He C.Y."/>
            <person name="Keren R."/>
            <person name="Whittaker M."/>
            <person name="Farag I.F."/>
            <person name="Doudna J."/>
            <person name="Cate J.H.D."/>
            <person name="Banfield J.F."/>
        </authorList>
    </citation>
    <scope>NUCLEOTIDE SEQUENCE</scope>
    <source>
        <strain evidence="8">NC_groundwater_1664_Pr3_B-0.1um_52_9</strain>
    </source>
</reference>
<keyword evidence="5 6" id="KW-0472">Membrane</keyword>
<feature type="transmembrane region" description="Helical" evidence="6">
    <location>
        <begin position="95"/>
        <end position="114"/>
    </location>
</feature>
<sequence length="283" mass="31377">MDLIFFKISIVLYLGAAVGYLLFLLVSTGNRAELGFWSALAGFLCHSLSILHRAIFSGFFPLATPFDVLSFFAWVVVGLFLLMRYRDPSPIFGSVAVPMALVLMLFGSTLSYQIKAPIVPVLKSWWLPIHVILAVAGNGVFALMAIGGLMYVVQERLIKTKRIGRMHRLLPSLETLDMINRRGLTLGFFLLTLGIISGALWAGSIWGFYWSWDPKETWSLITWFAYAAMVHQRVALGWRGRRAALLAMMGFALVIFTFVGVSLLLGGHHSFTGSTYSIGTRGT</sequence>
<feature type="transmembrane region" description="Helical" evidence="6">
    <location>
        <begin position="126"/>
        <end position="153"/>
    </location>
</feature>
<proteinExistence type="predicted"/>
<organism evidence="8 9">
    <name type="scientific">Desulfomonile tiedjei</name>
    <dbReference type="NCBI Taxonomy" id="2358"/>
    <lineage>
        <taxon>Bacteria</taxon>
        <taxon>Pseudomonadati</taxon>
        <taxon>Thermodesulfobacteriota</taxon>
        <taxon>Desulfomonilia</taxon>
        <taxon>Desulfomonilales</taxon>
        <taxon>Desulfomonilaceae</taxon>
        <taxon>Desulfomonile</taxon>
    </lineage>
</organism>
<dbReference type="InterPro" id="IPR045062">
    <property type="entry name" value="Cyt_c_biogenesis_CcsA/CcmC"/>
</dbReference>
<evidence type="ECO:0000256" key="4">
    <source>
        <dbReference type="ARBA" id="ARBA00022989"/>
    </source>
</evidence>
<dbReference type="PANTHER" id="PTHR30071:SF1">
    <property type="entry name" value="CYTOCHROME B_B6 PROTEIN-RELATED"/>
    <property type="match status" value="1"/>
</dbReference>
<dbReference type="AlphaFoldDB" id="A0A9D6V322"/>
<keyword evidence="4 6" id="KW-1133">Transmembrane helix</keyword>
<dbReference type="Proteomes" id="UP000807825">
    <property type="component" value="Unassembled WGS sequence"/>
</dbReference>
<evidence type="ECO:0000256" key="6">
    <source>
        <dbReference type="SAM" id="Phobius"/>
    </source>
</evidence>
<feature type="transmembrane region" description="Helical" evidence="6">
    <location>
        <begin position="243"/>
        <end position="265"/>
    </location>
</feature>
<feature type="transmembrane region" description="Helical" evidence="6">
    <location>
        <begin position="6"/>
        <end position="27"/>
    </location>
</feature>
<accession>A0A9D6V322</accession>
<gene>
    <name evidence="8" type="primary">ccsB</name>
    <name evidence="8" type="ORF">HY912_02145</name>
</gene>
<evidence type="ECO:0000313" key="9">
    <source>
        <dbReference type="Proteomes" id="UP000807825"/>
    </source>
</evidence>
<evidence type="ECO:0000256" key="2">
    <source>
        <dbReference type="ARBA" id="ARBA00022692"/>
    </source>
</evidence>
<name>A0A9D6V322_9BACT</name>
<dbReference type="GO" id="GO:0020037">
    <property type="term" value="F:heme binding"/>
    <property type="evidence" value="ECO:0007669"/>
    <property type="project" value="InterPro"/>
</dbReference>
<evidence type="ECO:0000313" key="8">
    <source>
        <dbReference type="EMBL" id="MBI5248272.1"/>
    </source>
</evidence>
<comment type="subcellular location">
    <subcellularLocation>
        <location evidence="1">Membrane</location>
        <topology evidence="1">Multi-pass membrane protein</topology>
    </subcellularLocation>
</comment>
<dbReference type="EMBL" id="JACRDE010000057">
    <property type="protein sequence ID" value="MBI5248272.1"/>
    <property type="molecule type" value="Genomic_DNA"/>
</dbReference>
<keyword evidence="3" id="KW-0201">Cytochrome c-type biogenesis</keyword>
<keyword evidence="2 6" id="KW-0812">Transmembrane</keyword>